<name>A0ABW2B6D5_9RHOB</name>
<protein>
    <submittedName>
        <fullName evidence="4">Adenylate/guanylate cyclase domain-containing protein</fullName>
    </submittedName>
</protein>
<keyword evidence="1" id="KW-0547">Nucleotide-binding</keyword>
<dbReference type="InterPro" id="IPR041664">
    <property type="entry name" value="AAA_16"/>
</dbReference>
<proteinExistence type="predicted"/>
<dbReference type="PROSITE" id="PS50125">
    <property type="entry name" value="GUANYLATE_CYCLASE_2"/>
    <property type="match status" value="1"/>
</dbReference>
<evidence type="ECO:0000256" key="1">
    <source>
        <dbReference type="ARBA" id="ARBA00022741"/>
    </source>
</evidence>
<gene>
    <name evidence="4" type="ORF">ACFQFQ_15575</name>
</gene>
<dbReference type="Proteomes" id="UP001596353">
    <property type="component" value="Unassembled WGS sequence"/>
</dbReference>
<evidence type="ECO:0000256" key="2">
    <source>
        <dbReference type="ARBA" id="ARBA00022840"/>
    </source>
</evidence>
<organism evidence="4 5">
    <name type="scientific">Sulfitobacter porphyrae</name>
    <dbReference type="NCBI Taxonomy" id="1246864"/>
    <lineage>
        <taxon>Bacteria</taxon>
        <taxon>Pseudomonadati</taxon>
        <taxon>Pseudomonadota</taxon>
        <taxon>Alphaproteobacteria</taxon>
        <taxon>Rhodobacterales</taxon>
        <taxon>Roseobacteraceae</taxon>
        <taxon>Sulfitobacter</taxon>
    </lineage>
</organism>
<comment type="caution">
    <text evidence="4">The sequence shown here is derived from an EMBL/GenBank/DDBJ whole genome shotgun (WGS) entry which is preliminary data.</text>
</comment>
<dbReference type="Pfam" id="PF13191">
    <property type="entry name" value="AAA_16"/>
    <property type="match status" value="1"/>
</dbReference>
<dbReference type="InterPro" id="IPR029787">
    <property type="entry name" value="Nucleotide_cyclase"/>
</dbReference>
<keyword evidence="2" id="KW-0067">ATP-binding</keyword>
<feature type="domain" description="Guanylate cyclase" evidence="3">
    <location>
        <begin position="14"/>
        <end position="146"/>
    </location>
</feature>
<dbReference type="InterPro" id="IPR027417">
    <property type="entry name" value="P-loop_NTPase"/>
</dbReference>
<dbReference type="SUPFAM" id="SSF55073">
    <property type="entry name" value="Nucleotide cyclase"/>
    <property type="match status" value="1"/>
</dbReference>
<dbReference type="PANTHER" id="PTHR16305:SF28">
    <property type="entry name" value="GUANYLATE CYCLASE DOMAIN-CONTAINING PROTEIN"/>
    <property type="match status" value="1"/>
</dbReference>
<dbReference type="InterPro" id="IPR001054">
    <property type="entry name" value="A/G_cyclase"/>
</dbReference>
<dbReference type="SMART" id="SM00044">
    <property type="entry name" value="CYCc"/>
    <property type="match status" value="1"/>
</dbReference>
<evidence type="ECO:0000313" key="4">
    <source>
        <dbReference type="EMBL" id="MFC6760589.1"/>
    </source>
</evidence>
<dbReference type="EMBL" id="JBHSWG010000001">
    <property type="protein sequence ID" value="MFC6760589.1"/>
    <property type="molecule type" value="Genomic_DNA"/>
</dbReference>
<dbReference type="Gene3D" id="3.30.70.1230">
    <property type="entry name" value="Nucleotide cyclase"/>
    <property type="match status" value="1"/>
</dbReference>
<accession>A0ABW2B6D5</accession>
<dbReference type="PANTHER" id="PTHR16305">
    <property type="entry name" value="TESTICULAR SOLUBLE ADENYLYL CYCLASE"/>
    <property type="match status" value="1"/>
</dbReference>
<keyword evidence="5" id="KW-1185">Reference proteome</keyword>
<evidence type="ECO:0000313" key="5">
    <source>
        <dbReference type="Proteomes" id="UP001596353"/>
    </source>
</evidence>
<evidence type="ECO:0000259" key="3">
    <source>
        <dbReference type="PROSITE" id="PS50125"/>
    </source>
</evidence>
<dbReference type="Pfam" id="PF00211">
    <property type="entry name" value="Guanylate_cyc"/>
    <property type="match status" value="1"/>
</dbReference>
<dbReference type="CDD" id="cd07302">
    <property type="entry name" value="CHD"/>
    <property type="match status" value="1"/>
</dbReference>
<dbReference type="Gene3D" id="3.40.50.300">
    <property type="entry name" value="P-loop containing nucleotide triphosphate hydrolases"/>
    <property type="match status" value="1"/>
</dbReference>
<reference evidence="5" key="1">
    <citation type="journal article" date="2019" name="Int. J. Syst. Evol. Microbiol.">
        <title>The Global Catalogue of Microorganisms (GCM) 10K type strain sequencing project: providing services to taxonomists for standard genome sequencing and annotation.</title>
        <authorList>
            <consortium name="The Broad Institute Genomics Platform"/>
            <consortium name="The Broad Institute Genome Sequencing Center for Infectious Disease"/>
            <person name="Wu L."/>
            <person name="Ma J."/>
        </authorList>
    </citation>
    <scope>NUCLEOTIDE SEQUENCE [LARGE SCALE GENOMIC DNA]</scope>
    <source>
        <strain evidence="5">CCUG 66188</strain>
    </source>
</reference>
<sequence>MSVDTVNSQKRSGTVLFADVVGFTSFAEKIGEEMAFEMIQDVTAKMQAAIHAQEGTIGEFRGDGIMALFSVTEGLEDGPLRACQAALDIQKVIAGTQADMTRAYGAAPQVRVGVHCGPLVVGDVGHRNKAHVTIIGDTANVASRLEGLAEPGQVLITRDLFLLVEGQVSVQDLGPHEVRGKAQPVRIYALTEVRHRVSRFEASRSRGLSRLVDRDLELAQLEDVFQRTLAGQITLAGIQGEPGIGKSRLVHEFQQTLPEDKVRVLKGDCRADGTTVPFLPFADILRTALNLEAQSTAAETETAVDALIARLQLEPDTTRSYLMALLGKSGEGAPMRGESADMIGARIRQVIIDLILNASRERPWS</sequence>